<evidence type="ECO:0000313" key="2">
    <source>
        <dbReference type="EMBL" id="CAI9742320.1"/>
    </source>
</evidence>
<sequence length="400" mass="45114">MDECRNNFCPNFFRHPLLDFWNYLPIDEVKLVISKNQTDVVTMIFNGRNTTIESWFSRKNLKSSPWNDLASATGLEFSIKGFELWISRLHGHIHPPEAAELTQHMIPIDTIDAVNVHLIQLTTTGLLRLTLKHFPLMLGPRMSQFPFTCPAAMAVQLLTFTIILAVAFAQEFHDAYYERLPPGYPYGYLQTNPSEKFYKRESLLECTGIALQSQSEFFTYNDVSRVKLVISKNQTDVVTMIFNGRNTTIESWFSRKNLKSSPWNDLASATGLEFSIKGFGLWISRLHGHIHPPEAAELTQHMIPIDTIDVVNVHLIQLTTTDVEILLGTPAGYRKVNTFLGSSVASVDSTDNSGQWLTFSNTVVSVISNKGFYLFQGFSPLLSNISSSSEIPSDAFSPYI</sequence>
<organism evidence="2 3">
    <name type="scientific">Octopus vulgaris</name>
    <name type="common">Common octopus</name>
    <dbReference type="NCBI Taxonomy" id="6645"/>
    <lineage>
        <taxon>Eukaryota</taxon>
        <taxon>Metazoa</taxon>
        <taxon>Spiralia</taxon>
        <taxon>Lophotrochozoa</taxon>
        <taxon>Mollusca</taxon>
        <taxon>Cephalopoda</taxon>
        <taxon>Coleoidea</taxon>
        <taxon>Octopodiformes</taxon>
        <taxon>Octopoda</taxon>
        <taxon>Incirrata</taxon>
        <taxon>Octopodidae</taxon>
        <taxon>Octopus</taxon>
    </lineage>
</organism>
<feature type="transmembrane region" description="Helical" evidence="1">
    <location>
        <begin position="147"/>
        <end position="169"/>
    </location>
</feature>
<keyword evidence="1" id="KW-0472">Membrane</keyword>
<protein>
    <submittedName>
        <fullName evidence="2">Uncharacterized protein</fullName>
    </submittedName>
</protein>
<accession>A0AA36BXV0</accession>
<evidence type="ECO:0000313" key="3">
    <source>
        <dbReference type="Proteomes" id="UP001162480"/>
    </source>
</evidence>
<reference evidence="2" key="1">
    <citation type="submission" date="2023-08" db="EMBL/GenBank/DDBJ databases">
        <authorList>
            <person name="Alioto T."/>
            <person name="Alioto T."/>
            <person name="Gomez Garrido J."/>
        </authorList>
    </citation>
    <scope>NUCLEOTIDE SEQUENCE</scope>
</reference>
<keyword evidence="3" id="KW-1185">Reference proteome</keyword>
<proteinExistence type="predicted"/>
<dbReference type="Proteomes" id="UP001162480">
    <property type="component" value="Chromosome 28"/>
</dbReference>
<keyword evidence="1" id="KW-0812">Transmembrane</keyword>
<dbReference type="AlphaFoldDB" id="A0AA36BXV0"/>
<dbReference type="EMBL" id="OX597841">
    <property type="protein sequence ID" value="CAI9742320.1"/>
    <property type="molecule type" value="Genomic_DNA"/>
</dbReference>
<evidence type="ECO:0000256" key="1">
    <source>
        <dbReference type="SAM" id="Phobius"/>
    </source>
</evidence>
<gene>
    <name evidence="2" type="ORF">OCTVUL_1B012812</name>
</gene>
<name>A0AA36BXV0_OCTVU</name>
<keyword evidence="1" id="KW-1133">Transmembrane helix</keyword>